<dbReference type="EMBL" id="BAABUJ010000064">
    <property type="protein sequence ID" value="GAA5806399.1"/>
    <property type="molecule type" value="Genomic_DNA"/>
</dbReference>
<protein>
    <recommendedName>
        <fullName evidence="1">F-box domain-containing protein</fullName>
    </recommendedName>
</protein>
<comment type="caution">
    <text evidence="2">The sequence shown here is derived from an EMBL/GenBank/DDBJ whole genome shotgun (WGS) entry which is preliminary data.</text>
</comment>
<reference evidence="2 3" key="1">
    <citation type="submission" date="2024-04" db="EMBL/GenBank/DDBJ databases">
        <title>genome sequences of Mucor flavus KT1a and Helicostylum pulchrum KT1b strains isolation_sourced from the surface of a dry-aged beef.</title>
        <authorList>
            <person name="Toyotome T."/>
            <person name="Hosono M."/>
            <person name="Torimaru M."/>
            <person name="Fukuda K."/>
            <person name="Mikami N."/>
        </authorList>
    </citation>
    <scope>NUCLEOTIDE SEQUENCE [LARGE SCALE GENOMIC DNA]</scope>
    <source>
        <strain evidence="2 3">KT1b</strain>
    </source>
</reference>
<dbReference type="InterPro" id="IPR001810">
    <property type="entry name" value="F-box_dom"/>
</dbReference>
<dbReference type="Pfam" id="PF12937">
    <property type="entry name" value="F-box-like"/>
    <property type="match status" value="1"/>
</dbReference>
<dbReference type="Proteomes" id="UP001476247">
    <property type="component" value="Unassembled WGS sequence"/>
</dbReference>
<dbReference type="PROSITE" id="PS50181">
    <property type="entry name" value="FBOX"/>
    <property type="match status" value="1"/>
</dbReference>
<gene>
    <name evidence="2" type="ORF">HPULCUR_011933</name>
</gene>
<keyword evidence="3" id="KW-1185">Reference proteome</keyword>
<dbReference type="SMART" id="SM00256">
    <property type="entry name" value="FBOX"/>
    <property type="match status" value="1"/>
</dbReference>
<dbReference type="Gene3D" id="3.80.10.10">
    <property type="entry name" value="Ribonuclease Inhibitor"/>
    <property type="match status" value="2"/>
</dbReference>
<feature type="domain" description="F-box" evidence="1">
    <location>
        <begin position="1"/>
        <end position="43"/>
    </location>
</feature>
<organism evidence="2 3">
    <name type="scientific">Helicostylum pulchrum</name>
    <dbReference type="NCBI Taxonomy" id="562976"/>
    <lineage>
        <taxon>Eukaryota</taxon>
        <taxon>Fungi</taxon>
        <taxon>Fungi incertae sedis</taxon>
        <taxon>Mucoromycota</taxon>
        <taxon>Mucoromycotina</taxon>
        <taxon>Mucoromycetes</taxon>
        <taxon>Mucorales</taxon>
        <taxon>Mucorineae</taxon>
        <taxon>Mucoraceae</taxon>
        <taxon>Helicostylum</taxon>
    </lineage>
</organism>
<dbReference type="InterPro" id="IPR036047">
    <property type="entry name" value="F-box-like_dom_sf"/>
</dbReference>
<dbReference type="SUPFAM" id="SSF52047">
    <property type="entry name" value="RNI-like"/>
    <property type="match status" value="1"/>
</dbReference>
<dbReference type="SUPFAM" id="SSF81383">
    <property type="entry name" value="F-box domain"/>
    <property type="match status" value="1"/>
</dbReference>
<sequence>MNCFPDELLLDIFSHLPPNDLAKCQLVNKNWNKSSLQLLYSKVTVNSCLRVLRYTTSISKSPERANYLTSIDVGIMFATYEDIKFWDSCNLVEALIKYCPNIIEILARDTCSQFWSHMHSAVQRKSFANLQVLPASSVITIDLYIACALSYKNTLTSLTLTDRRTRSESNSTVESNSYKAFLSRINEFCSLTHLHFNLYENQQLDYFDTVIGSCKSIQSLNFCLVIPTPPNVTLTPNVVLPRPEIHTLVYDWGFISQDYQLEYIVQKFPNLQNLTVSLGPYSQNSYNSSVSAEEMVKFFQHTLTIPNLKLEFALKKRDVVKTWIDIIRTIGFSTHIRIDFKYLERNFDGSVVNFEYDLTTFYFSPVQDFFYPYHVDFISKIGRRVQSIDINKNTNERQLYQILESCRSLQTLTCRKPVDIDLYSLINFQHENLKFITLSIKGCDVSFDYITRLSLNLPNLKQLSLIDQKTFRLNDDRNIQMNMPNARLNMLSRSGESSSGIIRNRIRCYIRINTAVSERFYTGSKKGMFRITKQYYTQSSGKFYFDITCHKLNTFKLTIRDPSLAKKETTLLSAFLFYCPNIQQLRVMDLGRNVWDPLIYAAKEGQLAHLKSLSITRVAEIDNYIGTLLSFKNSLTTLLLCDADDTMITSRWSTGKTYKPVLDHIKEFSNLQHLSIKHHTDLQFYSFDRLIEKCRSLKSFSVCLNHITCQVQKENIIHRFISKSSDVNKLVWNWETIKSDKLTIPQYPIRSLFRQKFQ</sequence>
<dbReference type="InterPro" id="IPR032675">
    <property type="entry name" value="LRR_dom_sf"/>
</dbReference>
<name>A0ABP9YHG2_9FUNG</name>
<evidence type="ECO:0000313" key="2">
    <source>
        <dbReference type="EMBL" id="GAA5806399.1"/>
    </source>
</evidence>
<proteinExistence type="predicted"/>
<evidence type="ECO:0000259" key="1">
    <source>
        <dbReference type="PROSITE" id="PS50181"/>
    </source>
</evidence>
<evidence type="ECO:0000313" key="3">
    <source>
        <dbReference type="Proteomes" id="UP001476247"/>
    </source>
</evidence>
<dbReference type="Gene3D" id="1.20.1280.50">
    <property type="match status" value="1"/>
</dbReference>
<dbReference type="PANTHER" id="PTHR13318">
    <property type="entry name" value="PARTNER OF PAIRED, ISOFORM B-RELATED"/>
    <property type="match status" value="1"/>
</dbReference>
<dbReference type="PANTHER" id="PTHR13318:SF95">
    <property type="entry name" value="F-BOX PROTEIN YLR352W"/>
    <property type="match status" value="1"/>
</dbReference>
<accession>A0ABP9YHG2</accession>
<dbReference type="CDD" id="cd09917">
    <property type="entry name" value="F-box_SF"/>
    <property type="match status" value="1"/>
</dbReference>